<organism evidence="4 5">
    <name type="scientific">Sphingobium lignivorans</name>
    <dbReference type="NCBI Taxonomy" id="2735886"/>
    <lineage>
        <taxon>Bacteria</taxon>
        <taxon>Pseudomonadati</taxon>
        <taxon>Pseudomonadota</taxon>
        <taxon>Alphaproteobacteria</taxon>
        <taxon>Sphingomonadales</taxon>
        <taxon>Sphingomonadaceae</taxon>
        <taxon>Sphingobium</taxon>
    </lineage>
</organism>
<dbReference type="PANTHER" id="PTHR30349">
    <property type="entry name" value="PHAGE INTEGRASE-RELATED"/>
    <property type="match status" value="1"/>
</dbReference>
<dbReference type="PROSITE" id="PS51898">
    <property type="entry name" value="TYR_RECOMBINASE"/>
    <property type="match status" value="1"/>
</dbReference>
<keyword evidence="5" id="KW-1185">Reference proteome</keyword>
<evidence type="ECO:0000313" key="4">
    <source>
        <dbReference type="EMBL" id="MBB5985106.1"/>
    </source>
</evidence>
<dbReference type="Gene3D" id="1.10.443.10">
    <property type="entry name" value="Intergrase catalytic core"/>
    <property type="match status" value="1"/>
</dbReference>
<dbReference type="InterPro" id="IPR050090">
    <property type="entry name" value="Tyrosine_recombinase_XerCD"/>
</dbReference>
<dbReference type="InterPro" id="IPR013762">
    <property type="entry name" value="Integrase-like_cat_sf"/>
</dbReference>
<dbReference type="EMBL" id="JACHKA010000001">
    <property type="protein sequence ID" value="MBB5985106.1"/>
    <property type="molecule type" value="Genomic_DNA"/>
</dbReference>
<dbReference type="CDD" id="cd00397">
    <property type="entry name" value="DNA_BRE_C"/>
    <property type="match status" value="1"/>
</dbReference>
<comment type="caution">
    <text evidence="4">The sequence shown here is derived from an EMBL/GenBank/DDBJ whole genome shotgun (WGS) entry which is preliminary data.</text>
</comment>
<keyword evidence="2" id="KW-0233">DNA recombination</keyword>
<dbReference type="SUPFAM" id="SSF56349">
    <property type="entry name" value="DNA breaking-rejoining enzymes"/>
    <property type="match status" value="1"/>
</dbReference>
<keyword evidence="1" id="KW-0229">DNA integration</keyword>
<evidence type="ECO:0000259" key="3">
    <source>
        <dbReference type="PROSITE" id="PS51898"/>
    </source>
</evidence>
<dbReference type="Proteomes" id="UP001138540">
    <property type="component" value="Unassembled WGS sequence"/>
</dbReference>
<name>A0ABR6NCU4_9SPHN</name>
<dbReference type="RefSeq" id="WP_184151058.1">
    <property type="nucleotide sequence ID" value="NZ_JACHKA010000001.1"/>
</dbReference>
<reference evidence="4 5" key="1">
    <citation type="submission" date="2020-08" db="EMBL/GenBank/DDBJ databases">
        <title>Exploring microbial biodiversity for novel pathways involved in the catabolism of aromatic compounds derived from lignin.</title>
        <authorList>
            <person name="Elkins J."/>
        </authorList>
    </citation>
    <scope>NUCLEOTIDE SEQUENCE [LARGE SCALE GENOMIC DNA]</scope>
    <source>
        <strain evidence="4 5">B1D3A</strain>
    </source>
</reference>
<dbReference type="InterPro" id="IPR011010">
    <property type="entry name" value="DNA_brk_join_enz"/>
</dbReference>
<gene>
    <name evidence="4" type="ORF">HNP60_001080</name>
</gene>
<dbReference type="Pfam" id="PF00589">
    <property type="entry name" value="Phage_integrase"/>
    <property type="match status" value="1"/>
</dbReference>
<sequence length="301" mass="33590">MSWTVYSNDGQRKYLTHNEIKAFLRSAKRHSASTYAFCWILAITGCRISEALSLTDQSIDFESKQVIIRCLKKRQKRVYRAIPLPTELLVSLNNWMKQGVLERPRLWPWSRMTAYRHVCQIMREAGIAGSFATPKGLRHGFAVRAIQSDVPLNLVQRWLGHADIKTTAIYTNATGPEERELASRLWSGRSERGVRHGQSGPKRSVIRGTVQATPAGIETPASVRLTPHFLMPYQDVGSCVGGKGSTSELACPPSGSGKFATAIRHREQSGAIPSCCLLHFWLNCNTEKRNISTSYSISSTI</sequence>
<feature type="domain" description="Tyr recombinase" evidence="3">
    <location>
        <begin position="10"/>
        <end position="183"/>
    </location>
</feature>
<dbReference type="PANTHER" id="PTHR30349:SF64">
    <property type="entry name" value="PROPHAGE INTEGRASE INTD-RELATED"/>
    <property type="match status" value="1"/>
</dbReference>
<protein>
    <recommendedName>
        <fullName evidence="3">Tyr recombinase domain-containing protein</fullName>
    </recommendedName>
</protein>
<evidence type="ECO:0000313" key="5">
    <source>
        <dbReference type="Proteomes" id="UP001138540"/>
    </source>
</evidence>
<evidence type="ECO:0000256" key="2">
    <source>
        <dbReference type="ARBA" id="ARBA00023172"/>
    </source>
</evidence>
<accession>A0ABR6NCU4</accession>
<dbReference type="InterPro" id="IPR002104">
    <property type="entry name" value="Integrase_catalytic"/>
</dbReference>
<evidence type="ECO:0000256" key="1">
    <source>
        <dbReference type="ARBA" id="ARBA00022908"/>
    </source>
</evidence>
<proteinExistence type="predicted"/>